<proteinExistence type="predicted"/>
<dbReference type="PANTHER" id="PTHR42342">
    <property type="entry name" value="STATIONARY PHASE PROTEIN 5"/>
    <property type="match status" value="1"/>
</dbReference>
<name>A0A8H4LJI8_9HYPO</name>
<evidence type="ECO:0000313" key="2">
    <source>
        <dbReference type="Proteomes" id="UP000554235"/>
    </source>
</evidence>
<dbReference type="PANTHER" id="PTHR42342:SF1">
    <property type="entry name" value="STATIONARY PHASE PROTEIN 5"/>
    <property type="match status" value="1"/>
</dbReference>
<dbReference type="AlphaFoldDB" id="A0A8H4LJI8"/>
<accession>A0A8H4LJI8</accession>
<dbReference type="InterPro" id="IPR038816">
    <property type="entry name" value="Stationary_phase_5"/>
</dbReference>
<protein>
    <recommendedName>
        <fullName evidence="3">Casein kinase II beta 2 subunit</fullName>
    </recommendedName>
</protein>
<gene>
    <name evidence="1" type="ORF">FALBO_2769</name>
</gene>
<evidence type="ECO:0000313" key="1">
    <source>
        <dbReference type="EMBL" id="KAF4470321.1"/>
    </source>
</evidence>
<dbReference type="Proteomes" id="UP000554235">
    <property type="component" value="Unassembled WGS sequence"/>
</dbReference>
<dbReference type="GO" id="GO:0043248">
    <property type="term" value="P:proteasome assembly"/>
    <property type="evidence" value="ECO:0007669"/>
    <property type="project" value="TreeGrafter"/>
</dbReference>
<dbReference type="EMBL" id="JAADYS010000367">
    <property type="protein sequence ID" value="KAF4470321.1"/>
    <property type="molecule type" value="Genomic_DNA"/>
</dbReference>
<dbReference type="OrthoDB" id="5415241at2759"/>
<sequence>MGGECGAVLVRNGPSKTPQSMPPHPCGGAAEILRYLDVWRILSPHKVPPNSRAGCLALQLRILLFNCVEPESTRNLRMASLEALWGPMARRLLRVAVAKTTNVVRTKLVLVTRPLQTEFHHLTLKTARVARQPIHPVAALRQQKRHAARWFSSSAAQNVNRVVRRFISSEPKAARFDRSKLPVSNTSRRVAQFSGRAPFANALRPNLTGGAIPRTAGGYSIGGGARYFSHGPAAPAQVVQNVSQAMRAFFLSGQKLRYDGLGPRGDRQYRGVSPMEDAAMNKFSSVPHTAPGSFIDFKLSPTVTALSPLAAAIPFASETTGFKAEAAAAGASLNTEGFLDVLSTDFGRALKDLTAIYADLRRLAILGDLPVLLEKHNTLRVRFPGVDAETIERLCDDIGIERGIVGQDPNFDVAAGVPMALQFPFAPDTAKSALSPTESVRSVQNYDFEQVSTLDDDDFVREAFMDEMAENPWLAETMSFDTMSPPASSIAGPSEDYEGLEGIYKFLEECDRAKGRVGQVN</sequence>
<organism evidence="1 2">
    <name type="scientific">Fusarium albosuccineum</name>
    <dbReference type="NCBI Taxonomy" id="1237068"/>
    <lineage>
        <taxon>Eukaryota</taxon>
        <taxon>Fungi</taxon>
        <taxon>Dikarya</taxon>
        <taxon>Ascomycota</taxon>
        <taxon>Pezizomycotina</taxon>
        <taxon>Sordariomycetes</taxon>
        <taxon>Hypocreomycetidae</taxon>
        <taxon>Hypocreales</taxon>
        <taxon>Nectriaceae</taxon>
        <taxon>Fusarium</taxon>
        <taxon>Fusarium decemcellulare species complex</taxon>
    </lineage>
</organism>
<reference evidence="1 2" key="1">
    <citation type="submission" date="2020-01" db="EMBL/GenBank/DDBJ databases">
        <title>Identification and distribution of gene clusters putatively required for synthesis of sphingolipid metabolism inhibitors in phylogenetically diverse species of the filamentous fungus Fusarium.</title>
        <authorList>
            <person name="Kim H.-S."/>
            <person name="Busman M."/>
            <person name="Brown D.W."/>
            <person name="Divon H."/>
            <person name="Uhlig S."/>
            <person name="Proctor R.H."/>
        </authorList>
    </citation>
    <scope>NUCLEOTIDE SEQUENCE [LARGE SCALE GENOMIC DNA]</scope>
    <source>
        <strain evidence="1 2">NRRL 20459</strain>
    </source>
</reference>
<evidence type="ECO:0008006" key="3">
    <source>
        <dbReference type="Google" id="ProtNLM"/>
    </source>
</evidence>
<keyword evidence="2" id="KW-1185">Reference proteome</keyword>
<comment type="caution">
    <text evidence="1">The sequence shown here is derived from an EMBL/GenBank/DDBJ whole genome shotgun (WGS) entry which is preliminary data.</text>
</comment>
<dbReference type="GO" id="GO:0070628">
    <property type="term" value="F:proteasome binding"/>
    <property type="evidence" value="ECO:0007669"/>
    <property type="project" value="InterPro"/>
</dbReference>